<keyword evidence="3" id="KW-1185">Reference proteome</keyword>
<dbReference type="EMBL" id="LQYN01000071">
    <property type="protein sequence ID" value="KYD02726.1"/>
    <property type="molecule type" value="Genomic_DNA"/>
</dbReference>
<dbReference type="AlphaFoldDB" id="A0A150KTF7"/>
<name>A0A150KTF7_9BACI</name>
<evidence type="ECO:0000256" key="1">
    <source>
        <dbReference type="SAM" id="Phobius"/>
    </source>
</evidence>
<evidence type="ECO:0000313" key="3">
    <source>
        <dbReference type="Proteomes" id="UP000075666"/>
    </source>
</evidence>
<proteinExistence type="predicted"/>
<dbReference type="Proteomes" id="UP000075666">
    <property type="component" value="Unassembled WGS sequence"/>
</dbReference>
<reference evidence="2 3" key="1">
    <citation type="submission" date="2016-01" db="EMBL/GenBank/DDBJ databases">
        <title>Genome Sequences of Twelve Sporeforming Bacillus Species Isolated from Foods.</title>
        <authorList>
            <person name="Berendsen E.M."/>
            <person name="Wells-Bennik M.H."/>
            <person name="Krawcyk A.O."/>
            <person name="De Jong A."/>
            <person name="Holsappel S."/>
            <person name="Eijlander R.T."/>
            <person name="Kuipers O.P."/>
        </authorList>
    </citation>
    <scope>NUCLEOTIDE SEQUENCE [LARGE SCALE GENOMIC DNA]</scope>
    <source>
        <strain evidence="2 3">B4102</strain>
    </source>
</reference>
<feature type="transmembrane region" description="Helical" evidence="1">
    <location>
        <begin position="84"/>
        <end position="105"/>
    </location>
</feature>
<accession>A0A150KTF7</accession>
<keyword evidence="1" id="KW-0812">Transmembrane</keyword>
<protein>
    <submittedName>
        <fullName evidence="2">Uncharacterized protein</fullName>
    </submittedName>
</protein>
<dbReference type="OrthoDB" id="2875082at2"/>
<dbReference type="PATRIC" id="fig|46224.3.peg.3686"/>
<evidence type="ECO:0000313" key="2">
    <source>
        <dbReference type="EMBL" id="KYD02726.1"/>
    </source>
</evidence>
<keyword evidence="1" id="KW-1133">Transmembrane helix</keyword>
<keyword evidence="1" id="KW-0472">Membrane</keyword>
<feature type="transmembrane region" description="Helical" evidence="1">
    <location>
        <begin position="22"/>
        <end position="47"/>
    </location>
</feature>
<organism evidence="2 3">
    <name type="scientific">Heyndrickxia sporothermodurans</name>
    <dbReference type="NCBI Taxonomy" id="46224"/>
    <lineage>
        <taxon>Bacteria</taxon>
        <taxon>Bacillati</taxon>
        <taxon>Bacillota</taxon>
        <taxon>Bacilli</taxon>
        <taxon>Bacillales</taxon>
        <taxon>Bacillaceae</taxon>
        <taxon>Heyndrickxia</taxon>
    </lineage>
</organism>
<gene>
    <name evidence="2" type="ORF">B4102_0321</name>
</gene>
<dbReference type="RefSeq" id="WP_066232832.1">
    <property type="nucleotide sequence ID" value="NZ_JALKTV010000055.1"/>
</dbReference>
<feature type="transmembrane region" description="Helical" evidence="1">
    <location>
        <begin position="59"/>
        <end position="78"/>
    </location>
</feature>
<sequence>MKPKFINRLFTLNNVMTLRERIGMFFMILCLIFFILTLIIFGISFFFKNDWIVHEIIQLISGVCFTFVFCSAFITLIFMTRNWIWKLLGVFITIAFFYAATQLMVNVKMIHKDKIAYENKQFERIVGIPKEVEYDNPESGPRMVYEITFEDIIVQATHLWIRQDYFEKNMKGKRLEVFYLPNSRYAMDVRVAE</sequence>
<comment type="caution">
    <text evidence="2">The sequence shown here is derived from an EMBL/GenBank/DDBJ whole genome shotgun (WGS) entry which is preliminary data.</text>
</comment>